<feature type="compositionally biased region" description="Polar residues" evidence="1">
    <location>
        <begin position="968"/>
        <end position="1001"/>
    </location>
</feature>
<dbReference type="InterPro" id="IPR003961">
    <property type="entry name" value="FN3_dom"/>
</dbReference>
<dbReference type="PROSITE" id="PS50853">
    <property type="entry name" value="FN3"/>
    <property type="match status" value="5"/>
</dbReference>
<evidence type="ECO:0000256" key="1">
    <source>
        <dbReference type="SAM" id="MobiDB-lite"/>
    </source>
</evidence>
<feature type="chain" id="PRO_5040414352" description="Fibronectin type-III domain-containing protein" evidence="3">
    <location>
        <begin position="21"/>
        <end position="1208"/>
    </location>
</feature>
<keyword evidence="2" id="KW-0812">Transmembrane</keyword>
<reference evidence="5" key="1">
    <citation type="submission" date="2022-01" db="EMBL/GenBank/DDBJ databases">
        <authorList>
            <person name="King R."/>
        </authorList>
    </citation>
    <scope>NUCLEOTIDE SEQUENCE</scope>
</reference>
<dbReference type="PANTHER" id="PTHR46957">
    <property type="entry name" value="CYTOKINE RECEPTOR"/>
    <property type="match status" value="1"/>
</dbReference>
<dbReference type="SUPFAM" id="SSF49265">
    <property type="entry name" value="Fibronectin type III"/>
    <property type="match status" value="5"/>
</dbReference>
<evidence type="ECO:0000256" key="3">
    <source>
        <dbReference type="SAM" id="SignalP"/>
    </source>
</evidence>
<feature type="domain" description="Fibronectin type-III" evidence="4">
    <location>
        <begin position="780"/>
        <end position="880"/>
    </location>
</feature>
<name>A0A9P0DKY2_PHACE</name>
<dbReference type="Pfam" id="PF00041">
    <property type="entry name" value="fn3"/>
    <property type="match status" value="1"/>
</dbReference>
<feature type="region of interest" description="Disordered" evidence="1">
    <location>
        <begin position="967"/>
        <end position="1015"/>
    </location>
</feature>
<evidence type="ECO:0000256" key="2">
    <source>
        <dbReference type="SAM" id="Phobius"/>
    </source>
</evidence>
<dbReference type="InterPro" id="IPR013783">
    <property type="entry name" value="Ig-like_fold"/>
</dbReference>
<evidence type="ECO:0000313" key="5">
    <source>
        <dbReference type="EMBL" id="CAH1153652.1"/>
    </source>
</evidence>
<keyword evidence="3" id="KW-0732">Signal</keyword>
<keyword evidence="2" id="KW-1133">Transmembrane helix</keyword>
<feature type="domain" description="Fibronectin type-III" evidence="4">
    <location>
        <begin position="685"/>
        <end position="776"/>
    </location>
</feature>
<feature type="domain" description="Fibronectin type-III" evidence="4">
    <location>
        <begin position="578"/>
        <end position="683"/>
    </location>
</feature>
<dbReference type="SMART" id="SM00060">
    <property type="entry name" value="FN3"/>
    <property type="match status" value="6"/>
</dbReference>
<evidence type="ECO:0000259" key="4">
    <source>
        <dbReference type="PROSITE" id="PS50853"/>
    </source>
</evidence>
<dbReference type="CDD" id="cd00063">
    <property type="entry name" value="FN3"/>
    <property type="match status" value="5"/>
</dbReference>
<proteinExistence type="predicted"/>
<dbReference type="Proteomes" id="UP001153737">
    <property type="component" value="Chromosome 14"/>
</dbReference>
<accession>A0A9P0DKY2</accession>
<protein>
    <recommendedName>
        <fullName evidence="4">Fibronectin type-III domain-containing protein</fullName>
    </recommendedName>
</protein>
<dbReference type="PANTHER" id="PTHR46957:SF3">
    <property type="entry name" value="CYTOKINE RECEPTOR"/>
    <property type="match status" value="1"/>
</dbReference>
<feature type="region of interest" description="Disordered" evidence="1">
    <location>
        <begin position="190"/>
        <end position="212"/>
    </location>
</feature>
<dbReference type="EMBL" id="OU896720">
    <property type="protein sequence ID" value="CAH1153652.1"/>
    <property type="molecule type" value="Genomic_DNA"/>
</dbReference>
<keyword evidence="2" id="KW-0472">Membrane</keyword>
<dbReference type="InterPro" id="IPR036116">
    <property type="entry name" value="FN3_sf"/>
</dbReference>
<dbReference type="InterPro" id="IPR050713">
    <property type="entry name" value="RTP_Phos/Ushers"/>
</dbReference>
<gene>
    <name evidence="5" type="ORF">PHAECO_LOCUS4153</name>
</gene>
<sequence>MDKPNVKYFLLLLFSCCAWTRESKHDHCLKHLDTCGFTVPRGDIVLEYGQPLNITCNMYEDIAEKYGENASSGLYFTHGNQVIPHEMVEIVNSTSIRLYIERPWKVANENFYCNFNESLFTPHSRITEVNLVCMNVVIVGVSPQNVTDFSCIGRNYENLTCSWTEPENYVKTQYNLSYTFSGRAARTCNKVRDPKGRERKTKIPKNGQTKTPFPCPKLTTEDKIMSCFWNISSRPQYRLVQPTYIFTLNMTNQFGTNTLEYVFDHFKHVVPNKPENLTAVATSPHSINLTWTIPSSMVGFPCGLHHRILYQCEYEKKWHSGGVITTATKNETLNFELTNLKYAHNLYDIRVSMRSAEAVDSDTVWSENASITEWTKSKIPDCPPATTIGSFEINEYNSTFDVYVYWQTIKPEQENGQNLTYEVYMDSHPDLRYTEVTKAYAKYTNLSFSTYVISIWSKNEEGFSSEKSTVVIPAERPSLPRNFIKMEHTGLVELKWDAPVHSKREITNYTIFWCDNHRDRPHQCKGRLNWVTVPKNTSKYNVSINDLYQFAISANSHGSSSGMLWAECTFVTSNAVGKMRNIWISRSGSTFIELGWKLDCSDRIPSVTGYVISYCPMKSVEQKQCTEGEKNVTIHDKSAHSGIVDNLKPYTMYRLTVRVIMSLDSYSQPSDFLMNITNEAAPSTPPLNVSVTKITNSSVSLKWLPPTEMNGKPSDYIIYYATDTEKKSKQAAYEMDSLTLSDLESYKTYWITMQACTTNRKCSKPSENITVTTHMWIPGKIDKLRVTFQNDSLITIEWKAPYPPRGRVDYYQLKFTHDQSENAVEAQVNVTNTQKYNIEECGQSGKYNNILVSVRAVNIIDGSHKHGPWSKQLEARCAHSSRLYIIFSVLAVFIIVCAAVIFGFRKMYACCKSMQDVEVKLPPGLAPVIEQRDLVPWTSEKSPEDIDRSSRADEELLLQKMSEVRASADSSGCSSGHESITSSLESNTHLSVDSGTDQPRSVSDENRRNSLRQRNVSCKGYVMPDAIQTTVNWGPKPAAAAGNYCVLGVDPNKADPALPYVPVGDGGSSVSLPYISCDPSSVAPKAHAFPGEFVKTANPGYVPYMANEPAGKNTGYVLAGLSKDILVPDLRQVDAPVPMTSVEDKPYLKMDAPATPKAVQLGWHQPALETAKTGYVTVGDAPPPKALKEAPKGYVPHRQFEAKALKED</sequence>
<dbReference type="AlphaFoldDB" id="A0A9P0DKY2"/>
<reference evidence="5" key="2">
    <citation type="submission" date="2022-10" db="EMBL/GenBank/DDBJ databases">
        <authorList>
            <consortium name="ENA_rothamsted_submissions"/>
            <consortium name="culmorum"/>
            <person name="King R."/>
        </authorList>
    </citation>
    <scope>NUCLEOTIDE SEQUENCE</scope>
</reference>
<feature type="domain" description="Fibronectin type-III" evidence="4">
    <location>
        <begin position="273"/>
        <end position="378"/>
    </location>
</feature>
<feature type="signal peptide" evidence="3">
    <location>
        <begin position="1"/>
        <end position="20"/>
    </location>
</feature>
<dbReference type="GO" id="GO:0016020">
    <property type="term" value="C:membrane"/>
    <property type="evidence" value="ECO:0007669"/>
    <property type="project" value="UniProtKB-SubCell"/>
</dbReference>
<feature type="domain" description="Fibronectin type-III" evidence="4">
    <location>
        <begin position="476"/>
        <end position="575"/>
    </location>
</feature>
<organism evidence="5 6">
    <name type="scientific">Phaedon cochleariae</name>
    <name type="common">Mustard beetle</name>
    <dbReference type="NCBI Taxonomy" id="80249"/>
    <lineage>
        <taxon>Eukaryota</taxon>
        <taxon>Metazoa</taxon>
        <taxon>Ecdysozoa</taxon>
        <taxon>Arthropoda</taxon>
        <taxon>Hexapoda</taxon>
        <taxon>Insecta</taxon>
        <taxon>Pterygota</taxon>
        <taxon>Neoptera</taxon>
        <taxon>Endopterygota</taxon>
        <taxon>Coleoptera</taxon>
        <taxon>Polyphaga</taxon>
        <taxon>Cucujiformia</taxon>
        <taxon>Chrysomeloidea</taxon>
        <taxon>Chrysomelidae</taxon>
        <taxon>Chrysomelinae</taxon>
        <taxon>Chrysomelini</taxon>
        <taxon>Phaedon</taxon>
    </lineage>
</organism>
<feature type="transmembrane region" description="Helical" evidence="2">
    <location>
        <begin position="883"/>
        <end position="904"/>
    </location>
</feature>
<keyword evidence="6" id="KW-1185">Reference proteome</keyword>
<evidence type="ECO:0000313" key="6">
    <source>
        <dbReference type="Proteomes" id="UP001153737"/>
    </source>
</evidence>
<dbReference type="Gene3D" id="2.60.40.10">
    <property type="entry name" value="Immunoglobulins"/>
    <property type="match status" value="8"/>
</dbReference>
<dbReference type="OrthoDB" id="6381660at2759"/>